<dbReference type="Proteomes" id="UP000199702">
    <property type="component" value="Unassembled WGS sequence"/>
</dbReference>
<dbReference type="AlphaFoldDB" id="A0A1H6QX00"/>
<dbReference type="EMBL" id="FNYA01000001">
    <property type="protein sequence ID" value="SEI43795.1"/>
    <property type="molecule type" value="Genomic_DNA"/>
</dbReference>
<reference evidence="2" key="1">
    <citation type="submission" date="2016-10" db="EMBL/GenBank/DDBJ databases">
        <authorList>
            <person name="Varghese N."/>
            <person name="Submissions S."/>
        </authorList>
    </citation>
    <scope>NUCLEOTIDE SEQUENCE [LARGE SCALE GENOMIC DNA]</scope>
    <source>
        <strain evidence="2">DSM 17934</strain>
    </source>
</reference>
<organism evidence="1 2">
    <name type="scientific">Flavobacterium terrigena</name>
    <dbReference type="NCBI Taxonomy" id="402734"/>
    <lineage>
        <taxon>Bacteria</taxon>
        <taxon>Pseudomonadati</taxon>
        <taxon>Bacteroidota</taxon>
        <taxon>Flavobacteriia</taxon>
        <taxon>Flavobacteriales</taxon>
        <taxon>Flavobacteriaceae</taxon>
        <taxon>Flavobacterium</taxon>
    </lineage>
</organism>
<dbReference type="OrthoDB" id="1197496at2"/>
<sequence>MKTIYLILILLLYSCKPIVFKELQMDHTQDLIGKIKEIKTKNFYYTDNNKDTIINRWSSIMYFDKKNNIIKQIDKYSKFTAETSNYYKDNLLEKTILKNGNSSTKIEYKYDKKKNLIEYNQIENDTLYFSKTIIYDSKCNPIEKKFFFPNHNPDYQRSNSIEKLTNNYKDRTVTIKGFDENQNLIDYSSKRYYNKNGFIIKIESIRKDSKSKISTKSEFDKSGNLLNLTKFDTNGNVKEIVHYKNIYDKIGNIITREKYIKEKLIEKTTYDITYW</sequence>
<evidence type="ECO:0000313" key="2">
    <source>
        <dbReference type="Proteomes" id="UP000199702"/>
    </source>
</evidence>
<evidence type="ECO:0000313" key="1">
    <source>
        <dbReference type="EMBL" id="SEI43795.1"/>
    </source>
</evidence>
<accession>A0A1H6QX00</accession>
<dbReference type="STRING" id="402734.SAMN05660918_0571"/>
<evidence type="ECO:0008006" key="3">
    <source>
        <dbReference type="Google" id="ProtNLM"/>
    </source>
</evidence>
<gene>
    <name evidence="1" type="ORF">SAMN05660918_0571</name>
</gene>
<dbReference type="Gene3D" id="2.180.10.10">
    <property type="entry name" value="RHS repeat-associated core"/>
    <property type="match status" value="1"/>
</dbReference>
<dbReference type="PROSITE" id="PS51257">
    <property type="entry name" value="PROKAR_LIPOPROTEIN"/>
    <property type="match status" value="1"/>
</dbReference>
<name>A0A1H6QX00_9FLAO</name>
<protein>
    <recommendedName>
        <fullName evidence="3">YD repeat-containing protein</fullName>
    </recommendedName>
</protein>
<dbReference type="RefSeq" id="WP_091307570.1">
    <property type="nucleotide sequence ID" value="NZ_CBCSJU010000001.1"/>
</dbReference>
<keyword evidence="2" id="KW-1185">Reference proteome</keyword>
<proteinExistence type="predicted"/>